<reference evidence="2" key="1">
    <citation type="journal article" date="2019" name="Int. J. Syst. Evol. Microbiol.">
        <title>The Global Catalogue of Microorganisms (GCM) 10K type strain sequencing project: providing services to taxonomists for standard genome sequencing and annotation.</title>
        <authorList>
            <consortium name="The Broad Institute Genomics Platform"/>
            <consortium name="The Broad Institute Genome Sequencing Center for Infectious Disease"/>
            <person name="Wu L."/>
            <person name="Ma J."/>
        </authorList>
    </citation>
    <scope>NUCLEOTIDE SEQUENCE [LARGE SCALE GENOMIC DNA]</scope>
    <source>
        <strain evidence="2">JCM 14303</strain>
    </source>
</reference>
<organism evidence="1 2">
    <name type="scientific">Kribbella lupini</name>
    <dbReference type="NCBI Taxonomy" id="291602"/>
    <lineage>
        <taxon>Bacteria</taxon>
        <taxon>Bacillati</taxon>
        <taxon>Actinomycetota</taxon>
        <taxon>Actinomycetes</taxon>
        <taxon>Propionibacteriales</taxon>
        <taxon>Kribbellaceae</taxon>
        <taxon>Kribbella</taxon>
    </lineage>
</organism>
<sequence>MPDRPEVVCVCGSARFVDEMQAANRELTFAGAIVVAPGVFPRADDQLITDEQKAALGELHLRKIDLADRVLIVNPGGYLGESTRREIAYARATGKPVSFTDPV</sequence>
<evidence type="ECO:0000313" key="1">
    <source>
        <dbReference type="EMBL" id="GAA1512668.1"/>
    </source>
</evidence>
<protein>
    <recommendedName>
        <fullName evidence="3">DUF2493 domain-containing protein</fullName>
    </recommendedName>
</protein>
<comment type="caution">
    <text evidence="1">The sequence shown here is derived from an EMBL/GenBank/DDBJ whole genome shotgun (WGS) entry which is preliminary data.</text>
</comment>
<accession>A0ABP4KY78</accession>
<dbReference type="Proteomes" id="UP001500363">
    <property type="component" value="Unassembled WGS sequence"/>
</dbReference>
<keyword evidence="2" id="KW-1185">Reference proteome</keyword>
<dbReference type="EMBL" id="BAAANC010000001">
    <property type="protein sequence ID" value="GAA1512668.1"/>
    <property type="molecule type" value="Genomic_DNA"/>
</dbReference>
<gene>
    <name evidence="1" type="ORF">GCM10009741_07890</name>
</gene>
<dbReference type="RefSeq" id="WP_344169430.1">
    <property type="nucleotide sequence ID" value="NZ_BAAANC010000001.1"/>
</dbReference>
<name>A0ABP4KY78_9ACTN</name>
<evidence type="ECO:0000313" key="2">
    <source>
        <dbReference type="Proteomes" id="UP001500363"/>
    </source>
</evidence>
<evidence type="ECO:0008006" key="3">
    <source>
        <dbReference type="Google" id="ProtNLM"/>
    </source>
</evidence>
<proteinExistence type="predicted"/>